<name>A0A6N4A263_OENOE</name>
<organism evidence="16 17">
    <name type="scientific">Oenococcus oeni</name>
    <name type="common">Leuconostoc oenos</name>
    <dbReference type="NCBI Taxonomy" id="1247"/>
    <lineage>
        <taxon>Bacteria</taxon>
        <taxon>Bacillati</taxon>
        <taxon>Bacillota</taxon>
        <taxon>Bacilli</taxon>
        <taxon>Lactobacillales</taxon>
        <taxon>Lactobacillaceae</taxon>
        <taxon>Oenococcus</taxon>
    </lineage>
</organism>
<dbReference type="GO" id="GO:0009113">
    <property type="term" value="P:purine nucleobase biosynthetic process"/>
    <property type="evidence" value="ECO:0007669"/>
    <property type="project" value="InterPro"/>
</dbReference>
<evidence type="ECO:0000256" key="10">
    <source>
        <dbReference type="ARBA" id="ARBA00038345"/>
    </source>
</evidence>
<evidence type="ECO:0000256" key="11">
    <source>
        <dbReference type="ARBA" id="ARBA00042242"/>
    </source>
</evidence>
<protein>
    <recommendedName>
        <fullName evidence="4 13">Phosphoribosylamine--glycine ligase</fullName>
        <ecNumber evidence="4 13">6.3.4.13</ecNumber>
    </recommendedName>
    <alternativeName>
        <fullName evidence="13">GARS</fullName>
    </alternativeName>
    <alternativeName>
        <fullName evidence="11 13">Glycinamide ribonucleotide synthetase</fullName>
    </alternativeName>
    <alternativeName>
        <fullName evidence="12 13">Phosphoribosylglycinamide synthetase</fullName>
    </alternativeName>
</protein>
<dbReference type="SMART" id="SM01210">
    <property type="entry name" value="GARS_C"/>
    <property type="match status" value="1"/>
</dbReference>
<evidence type="ECO:0000256" key="7">
    <source>
        <dbReference type="ARBA" id="ARBA00022755"/>
    </source>
</evidence>
<dbReference type="InterPro" id="IPR020559">
    <property type="entry name" value="PRibGlycinamide_synth_CS"/>
</dbReference>
<accession>A0A6N4A263</accession>
<gene>
    <name evidence="13" type="primary">purD</name>
    <name evidence="16" type="ORF">ATX59_05470</name>
</gene>
<dbReference type="EMBL" id="MLOK01000039">
    <property type="protein sequence ID" value="OIM21227.1"/>
    <property type="molecule type" value="Genomic_DNA"/>
</dbReference>
<dbReference type="InterPro" id="IPR037123">
    <property type="entry name" value="PRibGlycinamide_synth_C_sf"/>
</dbReference>
<dbReference type="InterPro" id="IPR016185">
    <property type="entry name" value="PreATP-grasp_dom_sf"/>
</dbReference>
<comment type="pathway">
    <text evidence="3 13">Purine metabolism; IMP biosynthesis via de novo pathway; N(1)-(5-phospho-D-ribosyl)glycinamide from 5-phospho-alpha-D-ribose 1-diphosphate: step 2/2.</text>
</comment>
<dbReference type="AlphaFoldDB" id="A0A6N4A263"/>
<dbReference type="Proteomes" id="UP000181728">
    <property type="component" value="Unassembled WGS sequence"/>
</dbReference>
<evidence type="ECO:0000256" key="6">
    <source>
        <dbReference type="ARBA" id="ARBA00022741"/>
    </source>
</evidence>
<sequence>MAKALIIGAGAREHILAKTFLKSPQVDQVFVTPGNEGMIEERIKIVPINIDDLKGMVDFAKKENIDLTFVGSEEPLVLGIVDEFKKAGLKIFGPNKTAAQLEGSKSFAKSILKEANVPTAAFSIVRSLSEARRALVKHDFPVVFKLDGLAAGKGVSIISSCQQAEDYIVNLYKNNPNTKLLIEEFMQGPEFSLFSLVGKNNTVVHTPIAQDHKRRFDGDKGPNTGGMGAYSPVAQISSAIIEKVIKSIVEPVLKVMQDKGNPFIGVLYTGLMLTKSGPKVVEFNVRFGDPEAQVILPQLKGDFYQMIIDLMDGRKPLIEWQKKEIYLAVVIAAPGYPDNVEKGFSAPLLDDLPSDLQIDYAAVKKDGHNLISSGGRVATIVGHAKKVQLAQKDVYSYLDRSNLQLAYRHDIANQLAKFERDNQ</sequence>
<keyword evidence="8 14" id="KW-0067">ATP-binding</keyword>
<evidence type="ECO:0000313" key="16">
    <source>
        <dbReference type="EMBL" id="OIM21227.1"/>
    </source>
</evidence>
<proteinExistence type="inferred from homology"/>
<dbReference type="PANTHER" id="PTHR43472:SF1">
    <property type="entry name" value="PHOSPHORIBOSYLAMINE--GLYCINE LIGASE, CHLOROPLASTIC"/>
    <property type="match status" value="1"/>
</dbReference>
<evidence type="ECO:0000256" key="2">
    <source>
        <dbReference type="ARBA" id="ARBA00001946"/>
    </source>
</evidence>
<dbReference type="GO" id="GO:0006189">
    <property type="term" value="P:'de novo' IMP biosynthetic process"/>
    <property type="evidence" value="ECO:0007669"/>
    <property type="project" value="UniProtKB-UniRule"/>
</dbReference>
<dbReference type="GO" id="GO:0004637">
    <property type="term" value="F:phosphoribosylamine-glycine ligase activity"/>
    <property type="evidence" value="ECO:0007669"/>
    <property type="project" value="UniProtKB-UniRule"/>
</dbReference>
<feature type="domain" description="ATP-grasp" evidence="15">
    <location>
        <begin position="109"/>
        <end position="312"/>
    </location>
</feature>
<dbReference type="InterPro" id="IPR011761">
    <property type="entry name" value="ATP-grasp"/>
</dbReference>
<dbReference type="PROSITE" id="PS00184">
    <property type="entry name" value="GARS"/>
    <property type="match status" value="1"/>
</dbReference>
<dbReference type="InterPro" id="IPR020560">
    <property type="entry name" value="PRibGlycinamide_synth_C-dom"/>
</dbReference>
<evidence type="ECO:0000256" key="9">
    <source>
        <dbReference type="ARBA" id="ARBA00023211"/>
    </source>
</evidence>
<dbReference type="NCBIfam" id="TIGR00877">
    <property type="entry name" value="purD"/>
    <property type="match status" value="1"/>
</dbReference>
<comment type="catalytic activity">
    <reaction evidence="13">
        <text>5-phospho-beta-D-ribosylamine + glycine + ATP = N(1)-(5-phospho-beta-D-ribosyl)glycinamide + ADP + phosphate + H(+)</text>
        <dbReference type="Rhea" id="RHEA:17453"/>
        <dbReference type="ChEBI" id="CHEBI:15378"/>
        <dbReference type="ChEBI" id="CHEBI:30616"/>
        <dbReference type="ChEBI" id="CHEBI:43474"/>
        <dbReference type="ChEBI" id="CHEBI:57305"/>
        <dbReference type="ChEBI" id="CHEBI:58681"/>
        <dbReference type="ChEBI" id="CHEBI:143788"/>
        <dbReference type="ChEBI" id="CHEBI:456216"/>
        <dbReference type="EC" id="6.3.4.13"/>
    </reaction>
</comment>
<evidence type="ECO:0000256" key="8">
    <source>
        <dbReference type="ARBA" id="ARBA00022840"/>
    </source>
</evidence>
<dbReference type="Gene3D" id="3.30.470.20">
    <property type="entry name" value="ATP-grasp fold, B domain"/>
    <property type="match status" value="1"/>
</dbReference>
<evidence type="ECO:0000259" key="15">
    <source>
        <dbReference type="PROSITE" id="PS50975"/>
    </source>
</evidence>
<dbReference type="RefSeq" id="WP_071419910.1">
    <property type="nucleotide sequence ID" value="NZ_MLLI01000137.1"/>
</dbReference>
<evidence type="ECO:0000256" key="3">
    <source>
        <dbReference type="ARBA" id="ARBA00005174"/>
    </source>
</evidence>
<dbReference type="InterPro" id="IPR020561">
    <property type="entry name" value="PRibGlycinamid_synth_ATP-grasp"/>
</dbReference>
<comment type="cofactor">
    <cofactor evidence="2">
        <name>Mg(2+)</name>
        <dbReference type="ChEBI" id="CHEBI:18420"/>
    </cofactor>
</comment>
<dbReference type="SMART" id="SM01209">
    <property type="entry name" value="GARS_A"/>
    <property type="match status" value="1"/>
</dbReference>
<dbReference type="InterPro" id="IPR020562">
    <property type="entry name" value="PRibGlycinamide_synth_N"/>
</dbReference>
<comment type="cofactor">
    <cofactor evidence="1">
        <name>Mn(2+)</name>
        <dbReference type="ChEBI" id="CHEBI:29035"/>
    </cofactor>
</comment>
<dbReference type="PANTHER" id="PTHR43472">
    <property type="entry name" value="PHOSPHORIBOSYLAMINE--GLYCINE LIGASE"/>
    <property type="match status" value="1"/>
</dbReference>
<dbReference type="InterPro" id="IPR013815">
    <property type="entry name" value="ATP_grasp_subdomain_1"/>
</dbReference>
<evidence type="ECO:0000256" key="12">
    <source>
        <dbReference type="ARBA" id="ARBA00042864"/>
    </source>
</evidence>
<dbReference type="Pfam" id="PF01071">
    <property type="entry name" value="GARS_A"/>
    <property type="match status" value="1"/>
</dbReference>
<keyword evidence="7 13" id="KW-0658">Purine biosynthesis</keyword>
<evidence type="ECO:0000256" key="5">
    <source>
        <dbReference type="ARBA" id="ARBA00022598"/>
    </source>
</evidence>
<keyword evidence="9" id="KW-0464">Manganese</keyword>
<dbReference type="Pfam" id="PF02843">
    <property type="entry name" value="GARS_C"/>
    <property type="match status" value="1"/>
</dbReference>
<keyword evidence="5 13" id="KW-0436">Ligase</keyword>
<dbReference type="SUPFAM" id="SSF51246">
    <property type="entry name" value="Rudiment single hybrid motif"/>
    <property type="match status" value="1"/>
</dbReference>
<evidence type="ECO:0000256" key="1">
    <source>
        <dbReference type="ARBA" id="ARBA00001936"/>
    </source>
</evidence>
<dbReference type="PROSITE" id="PS50975">
    <property type="entry name" value="ATP_GRASP"/>
    <property type="match status" value="1"/>
</dbReference>
<dbReference type="InterPro" id="IPR000115">
    <property type="entry name" value="PRibGlycinamide_synth"/>
</dbReference>
<evidence type="ECO:0000313" key="17">
    <source>
        <dbReference type="Proteomes" id="UP000181728"/>
    </source>
</evidence>
<dbReference type="SUPFAM" id="SSF56059">
    <property type="entry name" value="Glutathione synthetase ATP-binding domain-like"/>
    <property type="match status" value="1"/>
</dbReference>
<evidence type="ECO:0000256" key="13">
    <source>
        <dbReference type="HAMAP-Rule" id="MF_00138"/>
    </source>
</evidence>
<dbReference type="GO" id="GO:0046872">
    <property type="term" value="F:metal ion binding"/>
    <property type="evidence" value="ECO:0007669"/>
    <property type="project" value="InterPro"/>
</dbReference>
<dbReference type="EC" id="6.3.4.13" evidence="4 13"/>
<comment type="caution">
    <text evidence="16">The sequence shown here is derived from an EMBL/GenBank/DDBJ whole genome shotgun (WGS) entry which is preliminary data.</text>
</comment>
<dbReference type="InterPro" id="IPR011054">
    <property type="entry name" value="Rudment_hybrid_motif"/>
</dbReference>
<dbReference type="Pfam" id="PF02844">
    <property type="entry name" value="GARS_N"/>
    <property type="match status" value="1"/>
</dbReference>
<dbReference type="UniPathway" id="UPA00074">
    <property type="reaction ID" value="UER00125"/>
</dbReference>
<comment type="similarity">
    <text evidence="10 13">Belongs to the GARS family.</text>
</comment>
<dbReference type="HAMAP" id="MF_00138">
    <property type="entry name" value="GARS"/>
    <property type="match status" value="1"/>
</dbReference>
<evidence type="ECO:0000256" key="14">
    <source>
        <dbReference type="PROSITE-ProRule" id="PRU00409"/>
    </source>
</evidence>
<dbReference type="Gene3D" id="3.30.1490.20">
    <property type="entry name" value="ATP-grasp fold, A domain"/>
    <property type="match status" value="1"/>
</dbReference>
<keyword evidence="6 14" id="KW-0547">Nucleotide-binding</keyword>
<reference evidence="16 17" key="1">
    <citation type="journal article" date="2016" name="BMC Genomics">
        <title>Consensus pan-genome assembly of the specialised wine bacterium Oenococcus oeni.</title>
        <authorList>
            <person name="Sternes P.R."/>
            <person name="Borneman A.R."/>
        </authorList>
    </citation>
    <scope>NUCLEOTIDE SEQUENCE [LARGE SCALE GENOMIC DNA]</scope>
    <source>
        <strain evidence="16 17">AWRIB661</strain>
    </source>
</reference>
<dbReference type="GO" id="GO:0005524">
    <property type="term" value="F:ATP binding"/>
    <property type="evidence" value="ECO:0007669"/>
    <property type="project" value="UniProtKB-UniRule"/>
</dbReference>
<dbReference type="SUPFAM" id="SSF52440">
    <property type="entry name" value="PreATP-grasp domain"/>
    <property type="match status" value="1"/>
</dbReference>
<dbReference type="Gene3D" id="3.90.600.10">
    <property type="entry name" value="Phosphoribosylglycinamide synthetase, C-terminal domain"/>
    <property type="match status" value="1"/>
</dbReference>
<dbReference type="Gene3D" id="3.40.50.20">
    <property type="match status" value="1"/>
</dbReference>
<evidence type="ECO:0000256" key="4">
    <source>
        <dbReference type="ARBA" id="ARBA00013255"/>
    </source>
</evidence>